<keyword evidence="2" id="KW-0812">Transmembrane</keyword>
<keyword evidence="2" id="KW-0472">Membrane</keyword>
<keyword evidence="4" id="KW-1185">Reference proteome</keyword>
<proteinExistence type="predicted"/>
<organism evidence="3">
    <name type="scientific">Medioppia subpectinata</name>
    <dbReference type="NCBI Taxonomy" id="1979941"/>
    <lineage>
        <taxon>Eukaryota</taxon>
        <taxon>Metazoa</taxon>
        <taxon>Ecdysozoa</taxon>
        <taxon>Arthropoda</taxon>
        <taxon>Chelicerata</taxon>
        <taxon>Arachnida</taxon>
        <taxon>Acari</taxon>
        <taxon>Acariformes</taxon>
        <taxon>Sarcoptiformes</taxon>
        <taxon>Oribatida</taxon>
        <taxon>Brachypylina</taxon>
        <taxon>Oppioidea</taxon>
        <taxon>Oppiidae</taxon>
        <taxon>Medioppia</taxon>
    </lineage>
</organism>
<accession>A0A7R9KJE8</accession>
<evidence type="ECO:0000313" key="3">
    <source>
        <dbReference type="EMBL" id="CAD7624207.1"/>
    </source>
</evidence>
<dbReference type="OrthoDB" id="5857426at2759"/>
<keyword evidence="2" id="KW-1133">Transmembrane helix</keyword>
<dbReference type="EMBL" id="OC856745">
    <property type="protein sequence ID" value="CAD7624207.1"/>
    <property type="molecule type" value="Genomic_DNA"/>
</dbReference>
<dbReference type="EMBL" id="CAJPIZ010002170">
    <property type="protein sequence ID" value="CAG2104637.1"/>
    <property type="molecule type" value="Genomic_DNA"/>
</dbReference>
<feature type="region of interest" description="Disordered" evidence="1">
    <location>
        <begin position="148"/>
        <end position="167"/>
    </location>
</feature>
<sequence length="362" mass="40829">MPMQLEMVEVLSDSVILRWVEGFNGGFGNTEYVVTYNDGELAKIEIRSDNNGEWRQLTTVPIISNQENVYLKSTAEEISDIRVILCLQSNDSWCGYEHLVKMDSIYARETKSLTTDHLLTVIMIASVSALAVVVTILCCCWRRKDKSDKKDYESDSTSGRPKVTTISQPFYASHDNKGLMADVDTSKLSPPMYSPTGDSLNGHIPQNYYLTGEDNDPSPGASSDTAQIELWNMIKSDMMSDNPNDNGIPYHPAYGTAQMQMDPNGYLGSYGYYPHEGYQPLNDDNMNMNRKNNMQVGYYEEMGANPYGTAMGMEMMNDPISNMNDPNLMPTMDPSNMNHIPYEEEMEYSTNRNGRVIREIIV</sequence>
<evidence type="ECO:0000256" key="2">
    <source>
        <dbReference type="SAM" id="Phobius"/>
    </source>
</evidence>
<dbReference type="AlphaFoldDB" id="A0A7R9KJE8"/>
<name>A0A7R9KJE8_9ACAR</name>
<gene>
    <name evidence="3" type="ORF">OSB1V03_LOCUS4653</name>
</gene>
<evidence type="ECO:0000256" key="1">
    <source>
        <dbReference type="SAM" id="MobiDB-lite"/>
    </source>
</evidence>
<evidence type="ECO:0000313" key="4">
    <source>
        <dbReference type="Proteomes" id="UP000759131"/>
    </source>
</evidence>
<reference evidence="3" key="1">
    <citation type="submission" date="2020-11" db="EMBL/GenBank/DDBJ databases">
        <authorList>
            <person name="Tran Van P."/>
        </authorList>
    </citation>
    <scope>NUCLEOTIDE SEQUENCE</scope>
</reference>
<feature type="transmembrane region" description="Helical" evidence="2">
    <location>
        <begin position="118"/>
        <end position="141"/>
    </location>
</feature>
<dbReference type="Proteomes" id="UP000759131">
    <property type="component" value="Unassembled WGS sequence"/>
</dbReference>
<protein>
    <submittedName>
        <fullName evidence="3">Uncharacterized protein</fullName>
    </submittedName>
</protein>
<feature type="region of interest" description="Disordered" evidence="1">
    <location>
        <begin position="193"/>
        <end position="224"/>
    </location>
</feature>